<dbReference type="Pfam" id="PF01715">
    <property type="entry name" value="IPPT"/>
    <property type="match status" value="1"/>
</dbReference>
<evidence type="ECO:0000256" key="8">
    <source>
        <dbReference type="ARBA" id="ARBA00022842"/>
    </source>
</evidence>
<evidence type="ECO:0000256" key="13">
    <source>
        <dbReference type="RuleBase" id="RU003785"/>
    </source>
</evidence>
<dbReference type="EMBL" id="CYZE01000001">
    <property type="protein sequence ID" value="CUN51381.1"/>
    <property type="molecule type" value="Genomic_DNA"/>
</dbReference>
<dbReference type="HAMAP" id="MF_00185">
    <property type="entry name" value="IPP_trans"/>
    <property type="match status" value="1"/>
</dbReference>
<comment type="catalytic activity">
    <reaction evidence="9 10 11">
        <text>adenosine(37) in tRNA + dimethylallyl diphosphate = N(6)-dimethylallyladenosine(37) in tRNA + diphosphate</text>
        <dbReference type="Rhea" id="RHEA:26482"/>
        <dbReference type="Rhea" id="RHEA-COMP:10162"/>
        <dbReference type="Rhea" id="RHEA-COMP:10375"/>
        <dbReference type="ChEBI" id="CHEBI:33019"/>
        <dbReference type="ChEBI" id="CHEBI:57623"/>
        <dbReference type="ChEBI" id="CHEBI:74411"/>
        <dbReference type="ChEBI" id="CHEBI:74415"/>
        <dbReference type="EC" id="2.5.1.75"/>
    </reaction>
</comment>
<dbReference type="Gene3D" id="3.40.50.300">
    <property type="entry name" value="P-loop containing nucleotide triphosphate hydrolases"/>
    <property type="match status" value="1"/>
</dbReference>
<gene>
    <name evidence="10 14" type="primary">miaA</name>
    <name evidence="14" type="ORF">ERS852407_00423</name>
</gene>
<keyword evidence="5 10" id="KW-0819">tRNA processing</keyword>
<sequence>MMKPLIILTGPTAVGKTALSVRLAKAVGGEIISADSMQVYRHMDIGSAKVTREEMDGVPHYLIDILEPTGEFNVAVFKKKASEAVQEIYAHGHLPIVAGGTGFYIQALLYDIDFTEQGEEREIREELERLGEERGALFLHDMLAEIDPEAAVEIHANNRKRVIRAIEFYRQTGERISEHNKRERQKRSPYDFLYYVLTDDRKTLYERIDQRVDAMVEAGLVGEVEKLMEMGCTKDMVSMQGLGYKEILDYLQGNTSLDEAVTILKRDTRHFAKRQITWFKRERDVRWLNLEEFGRDREKVLEKMLQDIRETYGLETENHGNGCDV</sequence>
<keyword evidence="7 10" id="KW-0067">ATP-binding</keyword>
<protein>
    <recommendedName>
        <fullName evidence="10">tRNA dimethylallyltransferase</fullName>
        <ecNumber evidence="10">2.5.1.75</ecNumber>
    </recommendedName>
    <alternativeName>
        <fullName evidence="10">Dimethylallyl diphosphate:tRNA dimethylallyltransferase</fullName>
        <shortName evidence="10">DMAPP:tRNA dimethylallyltransferase</shortName>
        <shortName evidence="10">DMATase</shortName>
    </alternativeName>
    <alternativeName>
        <fullName evidence="10">Isopentenyl-diphosphate:tRNA isopentenyltransferase</fullName>
        <shortName evidence="10">IPP transferase</shortName>
        <shortName evidence="10">IPPT</shortName>
        <shortName evidence="10">IPTase</shortName>
    </alternativeName>
</protein>
<dbReference type="RefSeq" id="WP_055652810.1">
    <property type="nucleotide sequence ID" value="NZ_CABIXC010000001.1"/>
</dbReference>
<dbReference type="InterPro" id="IPR027417">
    <property type="entry name" value="P-loop_NTPase"/>
</dbReference>
<evidence type="ECO:0000256" key="10">
    <source>
        <dbReference type="HAMAP-Rule" id="MF_00185"/>
    </source>
</evidence>
<feature type="site" description="Interaction with substrate tRNA" evidence="10">
    <location>
        <position position="101"/>
    </location>
</feature>
<feature type="binding site" evidence="10">
    <location>
        <begin position="10"/>
        <end position="17"/>
    </location>
    <ligand>
        <name>ATP</name>
        <dbReference type="ChEBI" id="CHEBI:30616"/>
    </ligand>
</feature>
<feature type="site" description="Interaction with substrate tRNA" evidence="10">
    <location>
        <position position="124"/>
    </location>
</feature>
<evidence type="ECO:0000256" key="12">
    <source>
        <dbReference type="RuleBase" id="RU003784"/>
    </source>
</evidence>
<name>A0A173XHT2_9FIRM</name>
<accession>A0A173XHT2</accession>
<keyword evidence="6 10" id="KW-0547">Nucleotide-binding</keyword>
<evidence type="ECO:0000256" key="1">
    <source>
        <dbReference type="ARBA" id="ARBA00001946"/>
    </source>
</evidence>
<evidence type="ECO:0000256" key="6">
    <source>
        <dbReference type="ARBA" id="ARBA00022741"/>
    </source>
</evidence>
<evidence type="ECO:0000256" key="11">
    <source>
        <dbReference type="RuleBase" id="RU003783"/>
    </source>
</evidence>
<comment type="function">
    <text evidence="2 10 12">Catalyzes the transfer of a dimethylallyl group onto the adenine at position 37 in tRNAs that read codons beginning with uridine, leading to the formation of N6-(dimethylallyl)adenosine (i(6)A).</text>
</comment>
<comment type="similarity">
    <text evidence="3 10 13">Belongs to the IPP transferase family.</text>
</comment>
<evidence type="ECO:0000256" key="5">
    <source>
        <dbReference type="ARBA" id="ARBA00022694"/>
    </source>
</evidence>
<dbReference type="SUPFAM" id="SSF52540">
    <property type="entry name" value="P-loop containing nucleoside triphosphate hydrolases"/>
    <property type="match status" value="2"/>
</dbReference>
<comment type="caution">
    <text evidence="10">Lacks conserved residue(s) required for the propagation of feature annotation.</text>
</comment>
<evidence type="ECO:0000313" key="14">
    <source>
        <dbReference type="EMBL" id="CUN51381.1"/>
    </source>
</evidence>
<evidence type="ECO:0000256" key="2">
    <source>
        <dbReference type="ARBA" id="ARBA00003213"/>
    </source>
</evidence>
<evidence type="ECO:0000256" key="7">
    <source>
        <dbReference type="ARBA" id="ARBA00022840"/>
    </source>
</evidence>
<keyword evidence="4 10" id="KW-0808">Transferase</keyword>
<keyword evidence="8 10" id="KW-0460">Magnesium</keyword>
<feature type="region of interest" description="Interaction with substrate tRNA" evidence="10">
    <location>
        <begin position="35"/>
        <end position="38"/>
    </location>
</feature>
<dbReference type="GO" id="GO:0052381">
    <property type="term" value="F:tRNA dimethylallyltransferase activity"/>
    <property type="evidence" value="ECO:0007669"/>
    <property type="project" value="UniProtKB-UniRule"/>
</dbReference>
<dbReference type="GO" id="GO:0005524">
    <property type="term" value="F:ATP binding"/>
    <property type="evidence" value="ECO:0007669"/>
    <property type="project" value="UniProtKB-UniRule"/>
</dbReference>
<evidence type="ECO:0000313" key="15">
    <source>
        <dbReference type="Proteomes" id="UP000095651"/>
    </source>
</evidence>
<evidence type="ECO:0000256" key="4">
    <source>
        <dbReference type="ARBA" id="ARBA00022679"/>
    </source>
</evidence>
<evidence type="ECO:0000256" key="9">
    <source>
        <dbReference type="ARBA" id="ARBA00049563"/>
    </source>
</evidence>
<dbReference type="InterPro" id="IPR018022">
    <property type="entry name" value="IPT"/>
</dbReference>
<dbReference type="InterPro" id="IPR039657">
    <property type="entry name" value="Dimethylallyltransferase"/>
</dbReference>
<dbReference type="Proteomes" id="UP000095651">
    <property type="component" value="Unassembled WGS sequence"/>
</dbReference>
<reference evidence="14 15" key="1">
    <citation type="submission" date="2015-09" db="EMBL/GenBank/DDBJ databases">
        <authorList>
            <consortium name="Pathogen Informatics"/>
        </authorList>
    </citation>
    <scope>NUCLEOTIDE SEQUENCE [LARGE SCALE GENOMIC DNA]</scope>
    <source>
        <strain evidence="14 15">2789STDY5608850</strain>
    </source>
</reference>
<evidence type="ECO:0000256" key="3">
    <source>
        <dbReference type="ARBA" id="ARBA00005842"/>
    </source>
</evidence>
<proteinExistence type="inferred from homology"/>
<organism evidence="14 15">
    <name type="scientific">Hungatella hathewayi</name>
    <dbReference type="NCBI Taxonomy" id="154046"/>
    <lineage>
        <taxon>Bacteria</taxon>
        <taxon>Bacillati</taxon>
        <taxon>Bacillota</taxon>
        <taxon>Clostridia</taxon>
        <taxon>Lachnospirales</taxon>
        <taxon>Lachnospiraceae</taxon>
        <taxon>Hungatella</taxon>
    </lineage>
</organism>
<dbReference type="Gene3D" id="1.10.20.140">
    <property type="match status" value="1"/>
</dbReference>
<dbReference type="EC" id="2.5.1.75" evidence="10"/>
<dbReference type="AlphaFoldDB" id="A0A173XHT2"/>
<dbReference type="GO" id="GO:0006400">
    <property type="term" value="P:tRNA modification"/>
    <property type="evidence" value="ECO:0007669"/>
    <property type="project" value="TreeGrafter"/>
</dbReference>
<dbReference type="PANTHER" id="PTHR11088:SF60">
    <property type="entry name" value="TRNA DIMETHYLALLYLTRANSFERASE"/>
    <property type="match status" value="1"/>
</dbReference>
<dbReference type="NCBIfam" id="TIGR00174">
    <property type="entry name" value="miaA"/>
    <property type="match status" value="1"/>
</dbReference>
<dbReference type="PANTHER" id="PTHR11088">
    <property type="entry name" value="TRNA DIMETHYLALLYLTRANSFERASE"/>
    <property type="match status" value="1"/>
</dbReference>
<comment type="cofactor">
    <cofactor evidence="1 10">
        <name>Mg(2+)</name>
        <dbReference type="ChEBI" id="CHEBI:18420"/>
    </cofactor>
</comment>
<feature type="binding site" evidence="10">
    <location>
        <begin position="12"/>
        <end position="17"/>
    </location>
    <ligand>
        <name>substrate</name>
    </ligand>
</feature>
<comment type="subunit">
    <text evidence="10">Monomer.</text>
</comment>